<protein>
    <submittedName>
        <fullName evidence="2">Uncharacterized protein</fullName>
    </submittedName>
</protein>
<feature type="compositionally biased region" description="Gly residues" evidence="1">
    <location>
        <begin position="366"/>
        <end position="377"/>
    </location>
</feature>
<feature type="region of interest" description="Disordered" evidence="1">
    <location>
        <begin position="75"/>
        <end position="128"/>
    </location>
</feature>
<keyword evidence="3" id="KW-1185">Reference proteome</keyword>
<evidence type="ECO:0000313" key="2">
    <source>
        <dbReference type="EMBL" id="KAJ2784240.1"/>
    </source>
</evidence>
<feature type="compositionally biased region" description="Low complexity" evidence="1">
    <location>
        <begin position="91"/>
        <end position="108"/>
    </location>
</feature>
<name>A0A9W8LLW1_9FUNG</name>
<gene>
    <name evidence="2" type="ORF">H4R18_001228</name>
</gene>
<dbReference type="OrthoDB" id="5524751at2759"/>
<accession>A0A9W8LLW1</accession>
<reference evidence="2" key="1">
    <citation type="submission" date="2022-07" db="EMBL/GenBank/DDBJ databases">
        <title>Phylogenomic reconstructions and comparative analyses of Kickxellomycotina fungi.</title>
        <authorList>
            <person name="Reynolds N.K."/>
            <person name="Stajich J.E."/>
            <person name="Barry K."/>
            <person name="Grigoriev I.V."/>
            <person name="Crous P."/>
            <person name="Smith M.E."/>
        </authorList>
    </citation>
    <scope>NUCLEOTIDE SEQUENCE</scope>
    <source>
        <strain evidence="2">NBRC 105414</strain>
    </source>
</reference>
<sequence length="892" mass="98340">MDHNYPADEMYYQGFMPEMSYQFAHGGDALGAVEYPQPMMHIGPDGMPASMGHIPPDGMLPPLSHITADMLPPALSHTTTESMPPPPISHTPSASSRGRPTRAAPPRAATRKRAQPAPRKQMRPKTQWTTEQTLSMFRIMAEYTFVDKAGIQPLVIYLNQNELDHVVQCEARMDMTDAEISASLAEQEVENNGSRGPHLMLEVLRHMQRASGNHPISVVNEKMKNARSRIVNWFGNMHKKGELPTKRPARYVTAILNSIVTSPFCPVKDSTAAMSMGLYATAENKHDVILWLNAMFWIYPRKMYEFVYQCALKIVRTRIEATPVGNRTQEEHHMVESENPDTYVLIDQLRRLIGILNNEESPKNGGSVGGGGGGGGRRPQRGASASDAYGMYEDIEDEAAGSRKRRRKALPNENTKWNGFSDVMVPTNGDDRVALSMFDAFNTADKLKIAGMRVKMLAAVGGVIRNGHASTSLDIKYHLYRLWTCVARFKEVSRMLVPTSQIPFNEAASWSRFAEFVVVRDHYSPFDIVNIEPRIRVSKTRMAYKESDNAEDLIRQWVASTEGEHRPEIPVWLTICRRIDGEYVLALVVSSLDTQLPAAADGSDPQAALPPSTLEYRKFSDSELTTVIDSAIANGGEVAIGEVPMRNHGGLDHWPWDSEQEKTVLMTHGYWTQIRADVAGSTVQLVISSAYADSPNVIDPWMEPRVMCSTAFSYQKRYAEDSAIGEAPTFNDLIVEEQKPIGGMPVTRTVLARSGSSGDPLSWQQAQQVPLMRLDEHNLATLNPQLSGLAPPDLASTIHEASAAASAAAMESYPAYPTGNYDPSAYQVDSHKAAPPMIDGSGGLLLDPTQGFPVDMLSTYADNGWTAGNFDPTSPYPHMFSGSGAPSEYGPP</sequence>
<evidence type="ECO:0000313" key="3">
    <source>
        <dbReference type="Proteomes" id="UP001140217"/>
    </source>
</evidence>
<organism evidence="2 3">
    <name type="scientific">Coemansia javaensis</name>
    <dbReference type="NCBI Taxonomy" id="2761396"/>
    <lineage>
        <taxon>Eukaryota</taxon>
        <taxon>Fungi</taxon>
        <taxon>Fungi incertae sedis</taxon>
        <taxon>Zoopagomycota</taxon>
        <taxon>Kickxellomycotina</taxon>
        <taxon>Kickxellomycetes</taxon>
        <taxon>Kickxellales</taxon>
        <taxon>Kickxellaceae</taxon>
        <taxon>Coemansia</taxon>
    </lineage>
</organism>
<feature type="region of interest" description="Disordered" evidence="1">
    <location>
        <begin position="358"/>
        <end position="387"/>
    </location>
</feature>
<comment type="caution">
    <text evidence="2">The sequence shown here is derived from an EMBL/GenBank/DDBJ whole genome shotgun (WGS) entry which is preliminary data.</text>
</comment>
<dbReference type="EMBL" id="JANBUL010000030">
    <property type="protein sequence ID" value="KAJ2784240.1"/>
    <property type="molecule type" value="Genomic_DNA"/>
</dbReference>
<evidence type="ECO:0000256" key="1">
    <source>
        <dbReference type="SAM" id="MobiDB-lite"/>
    </source>
</evidence>
<dbReference type="Proteomes" id="UP001140217">
    <property type="component" value="Unassembled WGS sequence"/>
</dbReference>
<proteinExistence type="predicted"/>
<dbReference type="AlphaFoldDB" id="A0A9W8LLW1"/>